<feature type="transmembrane region" description="Helical" evidence="5">
    <location>
        <begin position="128"/>
        <end position="158"/>
    </location>
</feature>
<feature type="transmembrane region" description="Helical" evidence="5">
    <location>
        <begin position="196"/>
        <end position="224"/>
    </location>
</feature>
<keyword evidence="3 5" id="KW-1133">Transmembrane helix</keyword>
<dbReference type="KEGG" id="paca:ID47_09135"/>
<dbReference type="PANTHER" id="PTHR10037:SF62">
    <property type="entry name" value="SODIUM CHANNEL PROTEIN 60E"/>
    <property type="match status" value="1"/>
</dbReference>
<dbReference type="SUPFAM" id="SSF81324">
    <property type="entry name" value="Voltage-gated potassium channels"/>
    <property type="match status" value="1"/>
</dbReference>
<dbReference type="InterPro" id="IPR005821">
    <property type="entry name" value="Ion_trans_dom"/>
</dbReference>
<comment type="subcellular location">
    <subcellularLocation>
        <location evidence="1">Membrane</location>
        <topology evidence="1">Multi-pass membrane protein</topology>
    </subcellularLocation>
</comment>
<sequence>MRRLYKRESKLAQIMESNIVHGIVGCLVLINAVILAALTYCTPQDPMHQYLVMVDRLILGFFLAEIGLRLWANGVLFFRSPWNVFDFVIIVGSALPLGFSSQILRALRALRLFYFIEVSAKMRHVVQGFYKALPGISNVFVLMLILFFTFSIVGVLLFPNAPRFTDMGSALHTLFQVLSGDDWYNVLRDVLKFYPYAWLFFYTFYVVMVFVILNLFIGVVVGALQSAEDELDQHEDFDIAGAFKDVQKRLKAIESKLE</sequence>
<dbReference type="PANTHER" id="PTHR10037">
    <property type="entry name" value="VOLTAGE-GATED CATION CHANNEL CALCIUM AND SODIUM"/>
    <property type="match status" value="1"/>
</dbReference>
<proteinExistence type="predicted"/>
<feature type="transmembrane region" description="Helical" evidence="5">
    <location>
        <begin position="84"/>
        <end position="107"/>
    </location>
</feature>
<evidence type="ECO:0000313" key="7">
    <source>
        <dbReference type="EMBL" id="AIK96862.1"/>
    </source>
</evidence>
<dbReference type="Pfam" id="PF00520">
    <property type="entry name" value="Ion_trans"/>
    <property type="match status" value="1"/>
</dbReference>
<evidence type="ECO:0000256" key="3">
    <source>
        <dbReference type="ARBA" id="ARBA00022989"/>
    </source>
</evidence>
<organism evidence="7 8">
    <name type="scientific">Candidatus Odyssella acanthamoebae</name>
    <dbReference type="NCBI Taxonomy" id="91604"/>
    <lineage>
        <taxon>Bacteria</taxon>
        <taxon>Pseudomonadati</taxon>
        <taxon>Pseudomonadota</taxon>
        <taxon>Alphaproteobacteria</taxon>
        <taxon>Holosporales</taxon>
        <taxon>Candidatus Paracaedibacteraceae</taxon>
        <taxon>Candidatus Odyssella</taxon>
    </lineage>
</organism>
<keyword evidence="8" id="KW-1185">Reference proteome</keyword>
<dbReference type="STRING" id="91604.ID47_09135"/>
<feature type="domain" description="Ion transport" evidence="6">
    <location>
        <begin position="21"/>
        <end position="230"/>
    </location>
</feature>
<feature type="transmembrane region" description="Helical" evidence="5">
    <location>
        <begin position="20"/>
        <end position="41"/>
    </location>
</feature>
<evidence type="ECO:0000313" key="8">
    <source>
        <dbReference type="Proteomes" id="UP000028926"/>
    </source>
</evidence>
<dbReference type="InterPro" id="IPR043203">
    <property type="entry name" value="VGCC_Ca_Na"/>
</dbReference>
<evidence type="ECO:0000256" key="5">
    <source>
        <dbReference type="SAM" id="Phobius"/>
    </source>
</evidence>
<keyword evidence="4 5" id="KW-0472">Membrane</keyword>
<evidence type="ECO:0000256" key="4">
    <source>
        <dbReference type="ARBA" id="ARBA00023136"/>
    </source>
</evidence>
<dbReference type="InterPro" id="IPR027359">
    <property type="entry name" value="Volt_channel_dom_sf"/>
</dbReference>
<gene>
    <name evidence="7" type="ORF">ID47_09135</name>
</gene>
<evidence type="ECO:0000256" key="1">
    <source>
        <dbReference type="ARBA" id="ARBA00004141"/>
    </source>
</evidence>
<dbReference type="GO" id="GO:0005248">
    <property type="term" value="F:voltage-gated sodium channel activity"/>
    <property type="evidence" value="ECO:0007669"/>
    <property type="project" value="TreeGrafter"/>
</dbReference>
<dbReference type="eggNOG" id="ENOG502Z7ZD">
    <property type="taxonomic scope" value="Bacteria"/>
</dbReference>
<keyword evidence="2 5" id="KW-0812">Transmembrane</keyword>
<dbReference type="HOGENOM" id="CLU_055047_0_0_5"/>
<accession>A0A077AUK6</accession>
<dbReference type="RefSeq" id="WP_038465624.1">
    <property type="nucleotide sequence ID" value="NZ_CP008941.1"/>
</dbReference>
<evidence type="ECO:0000259" key="6">
    <source>
        <dbReference type="Pfam" id="PF00520"/>
    </source>
</evidence>
<protein>
    <recommendedName>
        <fullName evidence="6">Ion transport domain-containing protein</fullName>
    </recommendedName>
</protein>
<name>A0A077AUK6_9PROT</name>
<dbReference type="Gene3D" id="1.10.287.70">
    <property type="match status" value="1"/>
</dbReference>
<dbReference type="AlphaFoldDB" id="A0A077AUK6"/>
<dbReference type="EMBL" id="CP008941">
    <property type="protein sequence ID" value="AIK96862.1"/>
    <property type="molecule type" value="Genomic_DNA"/>
</dbReference>
<dbReference type="Gene3D" id="1.20.120.350">
    <property type="entry name" value="Voltage-gated potassium channels. Chain C"/>
    <property type="match status" value="1"/>
</dbReference>
<dbReference type="Proteomes" id="UP000028926">
    <property type="component" value="Chromosome"/>
</dbReference>
<evidence type="ECO:0000256" key="2">
    <source>
        <dbReference type="ARBA" id="ARBA00022692"/>
    </source>
</evidence>
<feature type="transmembrane region" description="Helical" evidence="5">
    <location>
        <begin position="53"/>
        <end position="72"/>
    </location>
</feature>
<reference evidence="7 8" key="1">
    <citation type="submission" date="2014-07" db="EMBL/GenBank/DDBJ databases">
        <title>Comparative genomic insights into amoeba endosymbionts belonging to the families of Holosporaceae and Candidatus Midichloriaceae within Rickettsiales.</title>
        <authorList>
            <person name="Wang Z."/>
            <person name="Wu M."/>
        </authorList>
    </citation>
    <scope>NUCLEOTIDE SEQUENCE [LARGE SCALE GENOMIC DNA]</scope>
    <source>
        <strain evidence="7">PRA3</strain>
    </source>
</reference>
<dbReference type="GO" id="GO:0001518">
    <property type="term" value="C:voltage-gated sodium channel complex"/>
    <property type="evidence" value="ECO:0007669"/>
    <property type="project" value="TreeGrafter"/>
</dbReference>